<evidence type="ECO:0000313" key="3">
    <source>
        <dbReference type="Proteomes" id="UP001172101"/>
    </source>
</evidence>
<reference evidence="2" key="1">
    <citation type="submission" date="2023-06" db="EMBL/GenBank/DDBJ databases">
        <title>Genome-scale phylogeny and comparative genomics of the fungal order Sordariales.</title>
        <authorList>
            <consortium name="Lawrence Berkeley National Laboratory"/>
            <person name="Hensen N."/>
            <person name="Bonometti L."/>
            <person name="Westerberg I."/>
            <person name="Brannstrom I.O."/>
            <person name="Guillou S."/>
            <person name="Cros-Aarteil S."/>
            <person name="Calhoun S."/>
            <person name="Haridas S."/>
            <person name="Kuo A."/>
            <person name="Mondo S."/>
            <person name="Pangilinan J."/>
            <person name="Riley R."/>
            <person name="LaButti K."/>
            <person name="Andreopoulos B."/>
            <person name="Lipzen A."/>
            <person name="Chen C."/>
            <person name="Yanf M."/>
            <person name="Daum C."/>
            <person name="Ng V."/>
            <person name="Clum A."/>
            <person name="Steindorff A."/>
            <person name="Ohm R."/>
            <person name="Martin F."/>
            <person name="Silar P."/>
            <person name="Natvig D."/>
            <person name="Lalanne C."/>
            <person name="Gautier V."/>
            <person name="Ament-velasquez S.L."/>
            <person name="Kruys A."/>
            <person name="Hutchinson M.I."/>
            <person name="Powell A.J."/>
            <person name="Barry K."/>
            <person name="Miller A.N."/>
            <person name="Grigoriev I.V."/>
            <person name="Debuchy R."/>
            <person name="Gladieux P."/>
            <person name="Thoren M.H."/>
            <person name="Johannesson H."/>
        </authorList>
    </citation>
    <scope>NUCLEOTIDE SEQUENCE</scope>
    <source>
        <strain evidence="2">SMH2392-1A</strain>
    </source>
</reference>
<name>A0AA39ZZH3_9PEZI</name>
<gene>
    <name evidence="2" type="ORF">B0T26DRAFT_755976</name>
</gene>
<feature type="region of interest" description="Disordered" evidence="1">
    <location>
        <begin position="58"/>
        <end position="80"/>
    </location>
</feature>
<feature type="region of interest" description="Disordered" evidence="1">
    <location>
        <begin position="92"/>
        <end position="149"/>
    </location>
</feature>
<dbReference type="RefSeq" id="XP_060291576.1">
    <property type="nucleotide sequence ID" value="XM_060446030.1"/>
</dbReference>
<feature type="compositionally biased region" description="Basic and acidic residues" evidence="1">
    <location>
        <begin position="71"/>
        <end position="80"/>
    </location>
</feature>
<dbReference type="Proteomes" id="UP001172101">
    <property type="component" value="Unassembled WGS sequence"/>
</dbReference>
<evidence type="ECO:0000313" key="2">
    <source>
        <dbReference type="EMBL" id="KAK0706482.1"/>
    </source>
</evidence>
<dbReference type="GeneID" id="85329300"/>
<proteinExistence type="predicted"/>
<organism evidence="2 3">
    <name type="scientific">Lasiosphaeria miniovina</name>
    <dbReference type="NCBI Taxonomy" id="1954250"/>
    <lineage>
        <taxon>Eukaryota</taxon>
        <taxon>Fungi</taxon>
        <taxon>Dikarya</taxon>
        <taxon>Ascomycota</taxon>
        <taxon>Pezizomycotina</taxon>
        <taxon>Sordariomycetes</taxon>
        <taxon>Sordariomycetidae</taxon>
        <taxon>Sordariales</taxon>
        <taxon>Lasiosphaeriaceae</taxon>
        <taxon>Lasiosphaeria</taxon>
    </lineage>
</organism>
<evidence type="ECO:0000256" key="1">
    <source>
        <dbReference type="SAM" id="MobiDB-lite"/>
    </source>
</evidence>
<dbReference type="EMBL" id="JAUIRO010000007">
    <property type="protein sequence ID" value="KAK0706482.1"/>
    <property type="molecule type" value="Genomic_DNA"/>
</dbReference>
<sequence length="184" mass="20085">MAHSAICPCSTCFQATPQTYYLQQPATLQLSPKSRKGFRAAAGDSSVQSRLRRIDSMASDLIPPFSEEESDKMAPREPRWLRAPRQVTLRDYFPPEFRNDLTPAAATSRAEEPAAEHGPGEKVGAGSEPATEENVGAATEPGPEDVNDTDELQITFNQIFANGIRLKLTSSPFFPNTAADFAKL</sequence>
<protein>
    <submittedName>
        <fullName evidence="2">Uncharacterized protein</fullName>
    </submittedName>
</protein>
<feature type="compositionally biased region" description="Basic and acidic residues" evidence="1">
    <location>
        <begin position="109"/>
        <end position="120"/>
    </location>
</feature>
<dbReference type="AlphaFoldDB" id="A0AA39ZZH3"/>
<accession>A0AA39ZZH3</accession>
<keyword evidence="3" id="KW-1185">Reference proteome</keyword>
<comment type="caution">
    <text evidence="2">The sequence shown here is derived from an EMBL/GenBank/DDBJ whole genome shotgun (WGS) entry which is preliminary data.</text>
</comment>